<dbReference type="InterPro" id="IPR037401">
    <property type="entry name" value="SnoaL-like"/>
</dbReference>
<feature type="chain" id="PRO_5018589653" evidence="1">
    <location>
        <begin position="20"/>
        <end position="151"/>
    </location>
</feature>
<gene>
    <name evidence="3" type="ORF">EOE18_03495</name>
</gene>
<dbReference type="EMBL" id="SACO01000002">
    <property type="protein sequence ID" value="RVU07031.1"/>
    <property type="molecule type" value="Genomic_DNA"/>
</dbReference>
<sequence>MLRLTLAAALMLVAAPAMAAPAKPAACKLNPKQVVTRFMDEFYIKGEVRHAFETWVDPSYIQHNPYAPTGRDAAIAFLEPFMKGNPGHKAEIKRILADGNMVVVHTHSRMKPEDRGSAVVDIFRVQGCRVMEHWDVLQPVPEQSANSNTMF</sequence>
<evidence type="ECO:0000256" key="1">
    <source>
        <dbReference type="SAM" id="SignalP"/>
    </source>
</evidence>
<evidence type="ECO:0000259" key="2">
    <source>
        <dbReference type="Pfam" id="PF12680"/>
    </source>
</evidence>
<protein>
    <submittedName>
        <fullName evidence="3">Polyketide cyclase</fullName>
    </submittedName>
</protein>
<dbReference type="PANTHER" id="PTHR38436:SF1">
    <property type="entry name" value="ESTER CYCLASE"/>
    <property type="match status" value="1"/>
</dbReference>
<dbReference type="OrthoDB" id="9812089at2"/>
<comment type="caution">
    <text evidence="3">The sequence shown here is derived from an EMBL/GenBank/DDBJ whole genome shotgun (WGS) entry which is preliminary data.</text>
</comment>
<dbReference type="Gene3D" id="3.10.450.50">
    <property type="match status" value="1"/>
</dbReference>
<dbReference type="SUPFAM" id="SSF54427">
    <property type="entry name" value="NTF2-like"/>
    <property type="match status" value="1"/>
</dbReference>
<keyword evidence="4" id="KW-1185">Reference proteome</keyword>
<dbReference type="PANTHER" id="PTHR38436">
    <property type="entry name" value="POLYKETIDE CYCLASE SNOAL-LIKE DOMAIN"/>
    <property type="match status" value="1"/>
</dbReference>
<proteinExistence type="predicted"/>
<dbReference type="RefSeq" id="WP_127706269.1">
    <property type="nucleotide sequence ID" value="NZ_SACO01000002.1"/>
</dbReference>
<organism evidence="3 4">
    <name type="scientific">Novosphingobium umbonatum</name>
    <dbReference type="NCBI Taxonomy" id="1908524"/>
    <lineage>
        <taxon>Bacteria</taxon>
        <taxon>Pseudomonadati</taxon>
        <taxon>Pseudomonadota</taxon>
        <taxon>Alphaproteobacteria</taxon>
        <taxon>Sphingomonadales</taxon>
        <taxon>Sphingomonadaceae</taxon>
        <taxon>Novosphingobium</taxon>
    </lineage>
</organism>
<dbReference type="Proteomes" id="UP000282837">
    <property type="component" value="Unassembled WGS sequence"/>
</dbReference>
<dbReference type="InterPro" id="IPR032710">
    <property type="entry name" value="NTF2-like_dom_sf"/>
</dbReference>
<dbReference type="Pfam" id="PF12680">
    <property type="entry name" value="SnoaL_2"/>
    <property type="match status" value="1"/>
</dbReference>
<feature type="signal peptide" evidence="1">
    <location>
        <begin position="1"/>
        <end position="19"/>
    </location>
</feature>
<reference evidence="3 4" key="1">
    <citation type="submission" date="2019-01" db="EMBL/GenBank/DDBJ databases">
        <authorList>
            <person name="Chen W.-M."/>
        </authorList>
    </citation>
    <scope>NUCLEOTIDE SEQUENCE [LARGE SCALE GENOMIC DNA]</scope>
    <source>
        <strain evidence="3 4">FSY-9</strain>
    </source>
</reference>
<evidence type="ECO:0000313" key="4">
    <source>
        <dbReference type="Proteomes" id="UP000282837"/>
    </source>
</evidence>
<name>A0A3S2X6Q0_9SPHN</name>
<dbReference type="AlphaFoldDB" id="A0A3S2X6Q0"/>
<accession>A0A3S2X6Q0</accession>
<dbReference type="GO" id="GO:0030638">
    <property type="term" value="P:polyketide metabolic process"/>
    <property type="evidence" value="ECO:0007669"/>
    <property type="project" value="InterPro"/>
</dbReference>
<feature type="domain" description="SnoaL-like" evidence="2">
    <location>
        <begin position="35"/>
        <end position="133"/>
    </location>
</feature>
<keyword evidence="1" id="KW-0732">Signal</keyword>
<dbReference type="InterPro" id="IPR009959">
    <property type="entry name" value="Cyclase_SnoaL-like"/>
</dbReference>
<evidence type="ECO:0000313" key="3">
    <source>
        <dbReference type="EMBL" id="RVU07031.1"/>
    </source>
</evidence>